<dbReference type="Proteomes" id="UP000886998">
    <property type="component" value="Unassembled WGS sequence"/>
</dbReference>
<dbReference type="OrthoDB" id="6431360at2759"/>
<evidence type="ECO:0000313" key="2">
    <source>
        <dbReference type="Proteomes" id="UP000886998"/>
    </source>
</evidence>
<protein>
    <recommendedName>
        <fullName evidence="3">Reverse transcriptase zinc-binding domain-containing protein</fullName>
    </recommendedName>
</protein>
<dbReference type="AlphaFoldDB" id="A0A8X6XUT9"/>
<sequence length="69" mass="7828">MRDRAVADFRIATGHGCLFKYLNMIGISQSPVCKLCNSDEEKDAIHLARCSALSSGSMWSRYYEARHKM</sequence>
<comment type="caution">
    <text evidence="1">The sequence shown here is derived from an EMBL/GenBank/DDBJ whole genome shotgun (WGS) entry which is preliminary data.</text>
</comment>
<organism evidence="1 2">
    <name type="scientific">Trichonephila inaurata madagascariensis</name>
    <dbReference type="NCBI Taxonomy" id="2747483"/>
    <lineage>
        <taxon>Eukaryota</taxon>
        <taxon>Metazoa</taxon>
        <taxon>Ecdysozoa</taxon>
        <taxon>Arthropoda</taxon>
        <taxon>Chelicerata</taxon>
        <taxon>Arachnida</taxon>
        <taxon>Araneae</taxon>
        <taxon>Araneomorphae</taxon>
        <taxon>Entelegynae</taxon>
        <taxon>Araneoidea</taxon>
        <taxon>Nephilidae</taxon>
        <taxon>Trichonephila</taxon>
        <taxon>Trichonephila inaurata</taxon>
    </lineage>
</organism>
<name>A0A8X6XUT9_9ARAC</name>
<evidence type="ECO:0000313" key="1">
    <source>
        <dbReference type="EMBL" id="GFY59172.1"/>
    </source>
</evidence>
<dbReference type="EMBL" id="BMAV01012474">
    <property type="protein sequence ID" value="GFY59172.1"/>
    <property type="molecule type" value="Genomic_DNA"/>
</dbReference>
<keyword evidence="2" id="KW-1185">Reference proteome</keyword>
<gene>
    <name evidence="1" type="ORF">TNIN_316901</name>
</gene>
<proteinExistence type="predicted"/>
<accession>A0A8X6XUT9</accession>
<reference evidence="1" key="1">
    <citation type="submission" date="2020-08" db="EMBL/GenBank/DDBJ databases">
        <title>Multicomponent nature underlies the extraordinary mechanical properties of spider dragline silk.</title>
        <authorList>
            <person name="Kono N."/>
            <person name="Nakamura H."/>
            <person name="Mori M."/>
            <person name="Yoshida Y."/>
            <person name="Ohtoshi R."/>
            <person name="Malay A.D."/>
            <person name="Moran D.A.P."/>
            <person name="Tomita M."/>
            <person name="Numata K."/>
            <person name="Arakawa K."/>
        </authorList>
    </citation>
    <scope>NUCLEOTIDE SEQUENCE</scope>
</reference>
<evidence type="ECO:0008006" key="3">
    <source>
        <dbReference type="Google" id="ProtNLM"/>
    </source>
</evidence>